<dbReference type="Proteomes" id="UP000236621">
    <property type="component" value="Unassembled WGS sequence"/>
</dbReference>
<name>A0A2K3QMS5_9HYPO</name>
<sequence length="109" mass="11910">PYHPDDLKGKGEPSFTIERDLKARKHRAHLSEPAANAYEMRPGASASKRALAVRQRSASNAVEASSSGAVYVDSGNLQRSHSAGKRISEGLKRRFGSLRRRKVPAEEAN</sequence>
<proteinExistence type="predicted"/>
<dbReference type="AlphaFoldDB" id="A0A2K3QMS5"/>
<reference evidence="1 2" key="1">
    <citation type="submission" date="2017-08" db="EMBL/GenBank/DDBJ databases">
        <title>Harnessing the power of phylogenomics to disentangle the directionality and signatures of interkingdom host jumping in the parasitic fungal genus Tolypocladium.</title>
        <authorList>
            <person name="Quandt C.A."/>
            <person name="Patterson W."/>
            <person name="Spatafora J.W."/>
        </authorList>
    </citation>
    <scope>NUCLEOTIDE SEQUENCE [LARGE SCALE GENOMIC DNA]</scope>
    <source>
        <strain evidence="1 2">CBS 113982</strain>
    </source>
</reference>
<evidence type="ECO:0000313" key="1">
    <source>
        <dbReference type="EMBL" id="PNY28840.1"/>
    </source>
</evidence>
<evidence type="ECO:0000313" key="2">
    <source>
        <dbReference type="Proteomes" id="UP000236621"/>
    </source>
</evidence>
<dbReference type="OrthoDB" id="5389892at2759"/>
<keyword evidence="2" id="KW-1185">Reference proteome</keyword>
<organism evidence="1 2">
    <name type="scientific">Tolypocladium capitatum</name>
    <dbReference type="NCBI Taxonomy" id="45235"/>
    <lineage>
        <taxon>Eukaryota</taxon>
        <taxon>Fungi</taxon>
        <taxon>Dikarya</taxon>
        <taxon>Ascomycota</taxon>
        <taxon>Pezizomycotina</taxon>
        <taxon>Sordariomycetes</taxon>
        <taxon>Hypocreomycetidae</taxon>
        <taxon>Hypocreales</taxon>
        <taxon>Ophiocordycipitaceae</taxon>
        <taxon>Tolypocladium</taxon>
    </lineage>
</organism>
<protein>
    <submittedName>
        <fullName evidence="1">Uncharacterized protein</fullName>
    </submittedName>
</protein>
<comment type="caution">
    <text evidence="1">The sequence shown here is derived from an EMBL/GenBank/DDBJ whole genome shotgun (WGS) entry which is preliminary data.</text>
</comment>
<feature type="non-terminal residue" evidence="1">
    <location>
        <position position="1"/>
    </location>
</feature>
<gene>
    <name evidence="1" type="ORF">TCAP_01241</name>
</gene>
<accession>A0A2K3QMS5</accession>
<dbReference type="EMBL" id="NRSZ01000201">
    <property type="protein sequence ID" value="PNY28840.1"/>
    <property type="molecule type" value="Genomic_DNA"/>
</dbReference>